<dbReference type="EMBL" id="CP154834">
    <property type="protein sequence ID" value="XAO73993.1"/>
    <property type="molecule type" value="Genomic_DNA"/>
</dbReference>
<accession>A0AAU6WN53</accession>
<dbReference type="InterPro" id="IPR032342">
    <property type="entry name" value="DUF4861"/>
</dbReference>
<protein>
    <submittedName>
        <fullName evidence="1">DUF4861 family protein</fullName>
    </submittedName>
</protein>
<dbReference type="SUPFAM" id="SSF74650">
    <property type="entry name" value="Galactose mutarotase-like"/>
    <property type="match status" value="1"/>
</dbReference>
<dbReference type="InterPro" id="IPR011013">
    <property type="entry name" value="Gal_mutarotase_sf_dom"/>
</dbReference>
<reference evidence="1 2" key="1">
    <citation type="submission" date="2024-04" db="EMBL/GenBank/DDBJ databases">
        <title>Genome sequencing and assembly of rice foliar adapted Chryseobacterium endophyticum OsEnb-ALM-A6.</title>
        <authorList>
            <person name="Kumar S."/>
            <person name="Javed M."/>
            <person name="Chouhan V."/>
            <person name="Charishma K."/>
            <person name="Patel A."/>
            <person name="Kumar M."/>
            <person name="Sahu K.P."/>
            <person name="Kumar A."/>
        </authorList>
    </citation>
    <scope>NUCLEOTIDE SEQUENCE [LARGE SCALE GENOMIC DNA]</scope>
    <source>
        <strain evidence="1 2">OsEnb-ALM-A6</strain>
    </source>
</reference>
<name>A0AAU6WN53_9FLAO</name>
<evidence type="ECO:0000313" key="2">
    <source>
        <dbReference type="Proteomes" id="UP001463665"/>
    </source>
</evidence>
<keyword evidence="2" id="KW-1185">Reference proteome</keyword>
<dbReference type="Proteomes" id="UP001463665">
    <property type="component" value="Chromosome"/>
</dbReference>
<dbReference type="GO" id="GO:0003824">
    <property type="term" value="F:catalytic activity"/>
    <property type="evidence" value="ECO:0007669"/>
    <property type="project" value="InterPro"/>
</dbReference>
<dbReference type="Pfam" id="PF16153">
    <property type="entry name" value="DUF4861"/>
    <property type="match status" value="1"/>
</dbReference>
<dbReference type="GO" id="GO:0030246">
    <property type="term" value="F:carbohydrate binding"/>
    <property type="evidence" value="ECO:0007669"/>
    <property type="project" value="InterPro"/>
</dbReference>
<dbReference type="GO" id="GO:0005975">
    <property type="term" value="P:carbohydrate metabolic process"/>
    <property type="evidence" value="ECO:0007669"/>
    <property type="project" value="InterPro"/>
</dbReference>
<dbReference type="AlphaFoldDB" id="A0AAU6WN53"/>
<dbReference type="RefSeq" id="WP_345766291.1">
    <property type="nucleotide sequence ID" value="NZ_CP154834.1"/>
</dbReference>
<proteinExistence type="predicted"/>
<organism evidence="1 2">
    <name type="scientific">Chryseobacterium endophyticum</name>
    <dbReference type="NCBI Taxonomy" id="1854762"/>
    <lineage>
        <taxon>Bacteria</taxon>
        <taxon>Pseudomonadati</taxon>
        <taxon>Bacteroidota</taxon>
        <taxon>Flavobacteriia</taxon>
        <taxon>Flavobacteriales</taxon>
        <taxon>Weeksellaceae</taxon>
        <taxon>Chryseobacterium group</taxon>
        <taxon>Chryseobacterium</taxon>
    </lineage>
</organism>
<evidence type="ECO:0000313" key="1">
    <source>
        <dbReference type="EMBL" id="XAO73993.1"/>
    </source>
</evidence>
<gene>
    <name evidence="1" type="ORF">AAFP95_20330</name>
</gene>
<sequence>MNSKNLKFLALSAVIIPFSFSKLPSGKTLTLTVRVTNDLGFERKEIIGIPVSKLKGLSQKALRIKSAETGEILRTQWIDYNKDGKADEFLFQADISAKSTSRYTLFSDADAQEPQSSSVAYSRFVPERSDDYTWENDRVAFRTYGPKGQKEALEKVQGSTISSGIDLWFKRTGKSVINEWYAGHVKTPFYYHTDHGEGYDAYHVGDSRGTGGTGVWKNDSLYISQNYTAYNTIAAGPLRTVFELTYAPYGPYKTSEVKRITLDVGSNFSKFDISLKSEKPLKDYTVGVTMHDKKGEYKIKKRKDG</sequence>